<dbReference type="RefSeq" id="WP_013801142.1">
    <property type="nucleotide sequence ID" value="NZ_CP141274.1"/>
</dbReference>
<dbReference type="InterPro" id="IPR019613">
    <property type="entry name" value="DUF4198"/>
</dbReference>
<reference evidence="2 3" key="1">
    <citation type="submission" date="2016-10" db="EMBL/GenBank/DDBJ databases">
        <authorList>
            <person name="de Groot N.N."/>
        </authorList>
    </citation>
    <scope>NUCLEOTIDE SEQUENCE [LARGE SCALE GENOMIC DNA]</scope>
    <source>
        <strain evidence="2 3">LMG 24775</strain>
    </source>
</reference>
<gene>
    <name evidence="2" type="ORF">SAMN05421547_10296</name>
</gene>
<feature type="chain" id="PRO_5010194317" evidence="1">
    <location>
        <begin position="28"/>
        <end position="272"/>
    </location>
</feature>
<dbReference type="EMBL" id="FNPE01000002">
    <property type="protein sequence ID" value="SDX98880.1"/>
    <property type="molecule type" value="Genomic_DNA"/>
</dbReference>
<protein>
    <submittedName>
        <fullName evidence="2">Uncharacterized conserved protein, contains GH25 family domain</fullName>
    </submittedName>
</protein>
<dbReference type="GeneID" id="94690956"/>
<proteinExistence type="predicted"/>
<dbReference type="AlphaFoldDB" id="A0A1H3G755"/>
<organism evidence="2 3">
    <name type="scientific">Delftia lacustris</name>
    <dbReference type="NCBI Taxonomy" id="558537"/>
    <lineage>
        <taxon>Bacteria</taxon>
        <taxon>Pseudomonadati</taxon>
        <taxon>Pseudomonadota</taxon>
        <taxon>Betaproteobacteria</taxon>
        <taxon>Burkholderiales</taxon>
        <taxon>Comamonadaceae</taxon>
        <taxon>Delftia</taxon>
    </lineage>
</organism>
<sequence>MKSKTRFAVRLAASLAIACGAFQAAQAHNLWLLPSTTVLSKAEWITVDAAVSNDLFFFNHVPLGLDNLVVSAPDGSAVAPQNAHRGKLRSVFDLDLQQSGTYRLAIVNDGLFASWKDKATGQNRRWRGSPEKFAADVPADAQDLKVTQSVGRIETFVTVGKPSAVKPSGKGLELVPVTHPNDLVKGEKATFAFHVDGKPAANLEVVLVPGATRYRDNKGEIKATTDAKGEFSVTWPTAGMYWVDADAQDNKTSLPQAKERRLSYVGTFEVLP</sequence>
<dbReference type="Pfam" id="PF10670">
    <property type="entry name" value="DUF4198"/>
    <property type="match status" value="1"/>
</dbReference>
<evidence type="ECO:0000256" key="1">
    <source>
        <dbReference type="SAM" id="SignalP"/>
    </source>
</evidence>
<evidence type="ECO:0000313" key="3">
    <source>
        <dbReference type="Proteomes" id="UP000183417"/>
    </source>
</evidence>
<accession>A0A1H3G755</accession>
<evidence type="ECO:0000313" key="2">
    <source>
        <dbReference type="EMBL" id="SDX98880.1"/>
    </source>
</evidence>
<keyword evidence="1" id="KW-0732">Signal</keyword>
<name>A0A1H3G755_9BURK</name>
<feature type="signal peptide" evidence="1">
    <location>
        <begin position="1"/>
        <end position="27"/>
    </location>
</feature>
<dbReference type="Proteomes" id="UP000183417">
    <property type="component" value="Unassembled WGS sequence"/>
</dbReference>